<protein>
    <recommendedName>
        <fullName evidence="1">Gfo/Idh/MocA-like oxidoreductase N-terminal domain-containing protein</fullName>
    </recommendedName>
</protein>
<dbReference type="EMBL" id="SFBL01000183">
    <property type="protein sequence ID" value="TRU21896.1"/>
    <property type="molecule type" value="Genomic_DNA"/>
</dbReference>
<comment type="caution">
    <text evidence="2">The sequence shown here is derived from an EMBL/GenBank/DDBJ whole genome shotgun (WGS) entry which is preliminary data.</text>
</comment>
<evidence type="ECO:0000313" key="3">
    <source>
        <dbReference type="Proteomes" id="UP000319313"/>
    </source>
</evidence>
<sequence>MYSTLIIGSGNRIKTNYLPALSCVKEHFEITGVHSRTEAKRNAVAQKWGIPSIEKLEQVDFSKVDLVILSITLKNNKQVLQKLAPYSSNLILIIDTPVLPLNDLDAVKVLNKFKKVIVTEDFMNFPQFDLMREFVKKGFLGKLQKIFLEQSGYRYHGLALIRSFSNFEKIVYSQIVSSSQQDVNINYKFKNGLLGCVKEPYKRLDGAITLVGDQGILATEEKRIENGLSLYRLKEIWEQENFQGFKIEGENVNLSSQVRFYDSIKSMPNNENNSHFNVLKTCGLIQVFQSLLELNTHSKYTVLDGLYDNIISSLARKYNQFWDFSGLSFRLKLYLSQMPYR</sequence>
<dbReference type="GO" id="GO:0000166">
    <property type="term" value="F:nucleotide binding"/>
    <property type="evidence" value="ECO:0007669"/>
    <property type="project" value="InterPro"/>
</dbReference>
<proteinExistence type="predicted"/>
<evidence type="ECO:0000313" key="2">
    <source>
        <dbReference type="EMBL" id="TRU21896.1"/>
    </source>
</evidence>
<feature type="domain" description="Gfo/Idh/MocA-like oxidoreductase N-terminal" evidence="1">
    <location>
        <begin position="4"/>
        <end position="120"/>
    </location>
</feature>
<dbReference type="InterPro" id="IPR000683">
    <property type="entry name" value="Gfo/Idh/MocA-like_OxRdtase_N"/>
</dbReference>
<dbReference type="Gene3D" id="3.40.50.720">
    <property type="entry name" value="NAD(P)-binding Rossmann-like Domain"/>
    <property type="match status" value="1"/>
</dbReference>
<dbReference type="Proteomes" id="UP000319313">
    <property type="component" value="Unassembled WGS sequence"/>
</dbReference>
<evidence type="ECO:0000259" key="1">
    <source>
        <dbReference type="Pfam" id="PF01408"/>
    </source>
</evidence>
<dbReference type="Pfam" id="PF01408">
    <property type="entry name" value="GFO_IDH_MocA"/>
    <property type="match status" value="1"/>
</dbReference>
<organism evidence="2 3">
    <name type="scientific">Microcystis aeruginosa Ma_SC_T_19800800_S464</name>
    <dbReference type="NCBI Taxonomy" id="2486257"/>
    <lineage>
        <taxon>Bacteria</taxon>
        <taxon>Bacillati</taxon>
        <taxon>Cyanobacteriota</taxon>
        <taxon>Cyanophyceae</taxon>
        <taxon>Oscillatoriophycideae</taxon>
        <taxon>Chroococcales</taxon>
        <taxon>Microcystaceae</taxon>
        <taxon>Microcystis</taxon>
    </lineage>
</organism>
<reference evidence="2 3" key="1">
    <citation type="submission" date="2019-01" db="EMBL/GenBank/DDBJ databases">
        <title>Coherence of Microcystis species and biogeography revealed through population genomics.</title>
        <authorList>
            <person name="Perez-Carrascal O.M."/>
            <person name="Terrat Y."/>
            <person name="Giani A."/>
            <person name="Fortin N."/>
            <person name="Tromas N."/>
            <person name="Shapiro B.J."/>
        </authorList>
    </citation>
    <scope>NUCLEOTIDE SEQUENCE [LARGE SCALE GENOMIC DNA]</scope>
    <source>
        <strain evidence="2">Ma_SC_T_19800800_S464</strain>
    </source>
</reference>
<dbReference type="InterPro" id="IPR036291">
    <property type="entry name" value="NAD(P)-bd_dom_sf"/>
</dbReference>
<dbReference type="SUPFAM" id="SSF51735">
    <property type="entry name" value="NAD(P)-binding Rossmann-fold domains"/>
    <property type="match status" value="1"/>
</dbReference>
<gene>
    <name evidence="2" type="ORF">EWV81_19275</name>
</gene>
<accession>A0A552DI80</accession>
<dbReference type="AlphaFoldDB" id="A0A552DI80"/>
<name>A0A552DI80_MICAE</name>